<accession>A0A9W9MB66</accession>
<feature type="compositionally biased region" description="Polar residues" evidence="1">
    <location>
        <begin position="390"/>
        <end position="403"/>
    </location>
</feature>
<evidence type="ECO:0000256" key="1">
    <source>
        <dbReference type="SAM" id="MobiDB-lite"/>
    </source>
</evidence>
<dbReference type="AlphaFoldDB" id="A0A9W9MB66"/>
<keyword evidence="3" id="KW-1185">Reference proteome</keyword>
<feature type="compositionally biased region" description="Low complexity" evidence="1">
    <location>
        <begin position="55"/>
        <end position="71"/>
    </location>
</feature>
<organism evidence="2 3">
    <name type="scientific">Penicillium cf. griseofulvum</name>
    <dbReference type="NCBI Taxonomy" id="2972120"/>
    <lineage>
        <taxon>Eukaryota</taxon>
        <taxon>Fungi</taxon>
        <taxon>Dikarya</taxon>
        <taxon>Ascomycota</taxon>
        <taxon>Pezizomycotina</taxon>
        <taxon>Eurotiomycetes</taxon>
        <taxon>Eurotiomycetidae</taxon>
        <taxon>Eurotiales</taxon>
        <taxon>Aspergillaceae</taxon>
        <taxon>Penicillium</taxon>
    </lineage>
</organism>
<reference evidence="2" key="1">
    <citation type="submission" date="2022-11" db="EMBL/GenBank/DDBJ databases">
        <authorList>
            <person name="Petersen C."/>
        </authorList>
    </citation>
    <scope>NUCLEOTIDE SEQUENCE</scope>
    <source>
        <strain evidence="2">IBT 16849</strain>
    </source>
</reference>
<protein>
    <submittedName>
        <fullName evidence="2">Uncharacterized protein</fullName>
    </submittedName>
</protein>
<gene>
    <name evidence="2" type="ORF">N7472_006318</name>
</gene>
<feature type="region of interest" description="Disordered" evidence="1">
    <location>
        <begin position="437"/>
        <end position="549"/>
    </location>
</feature>
<dbReference type="Proteomes" id="UP001150879">
    <property type="component" value="Unassembled WGS sequence"/>
</dbReference>
<feature type="compositionally biased region" description="Polar residues" evidence="1">
    <location>
        <begin position="464"/>
        <end position="485"/>
    </location>
</feature>
<comment type="caution">
    <text evidence="2">The sequence shown here is derived from an EMBL/GenBank/DDBJ whole genome shotgun (WGS) entry which is preliminary data.</text>
</comment>
<dbReference type="EMBL" id="JAPQKP010000004">
    <property type="protein sequence ID" value="KAJ5193852.1"/>
    <property type="molecule type" value="Genomic_DNA"/>
</dbReference>
<reference evidence="2" key="2">
    <citation type="journal article" date="2023" name="IMA Fungus">
        <title>Comparative genomic study of the Penicillium genus elucidates a diverse pangenome and 15 lateral gene transfer events.</title>
        <authorList>
            <person name="Petersen C."/>
            <person name="Sorensen T."/>
            <person name="Nielsen M.R."/>
            <person name="Sondergaard T.E."/>
            <person name="Sorensen J.L."/>
            <person name="Fitzpatrick D.A."/>
            <person name="Frisvad J.C."/>
            <person name="Nielsen K.L."/>
        </authorList>
    </citation>
    <scope>NUCLEOTIDE SEQUENCE</scope>
    <source>
        <strain evidence="2">IBT 16849</strain>
    </source>
</reference>
<feature type="compositionally biased region" description="Low complexity" evidence="1">
    <location>
        <begin position="507"/>
        <end position="525"/>
    </location>
</feature>
<sequence length="675" mass="74150">MADPKHPSSSASPLQSTPRIKLTLKKRSQKEQDATTATPRLKLVVNPPRQSTPESTTDLTTDLTTDSNSTNANEPFHATPSTRRIKFIVKKPESTLDPILSAVPSDPVDNEDSSSTTEPANQSNVDCDQLKDTAEPSVESSFVPVFNMDLPNPPFNTSRASASDYDETSASIHPTSEISATSASPKTPNTRSSSKEGPFGYSGYRSPLRDFVFITPPDPSTNITIDPALDPSMDPNMDPHQLSDPYAMAGITPFEDPNVLPSSFMYPDQSLHNNDLPIDPLGIYTPEEYGRIMASERDLLRAMGAMSDPIAEDYLNDPHAIRHYPHLLAREEHRQTDRFHGDDGLVAEFDAIIAAMKATNAEIPEMQPEYWRSIGPAQPYPRESDAPESSLPQNPAAQLESNEQAHAQIPYAQDAPKPSHILQSVEEAYTGPAMKRARYSAANPRAPTPEASTTVSASTSVSAQRRSNSSRVKTTAPSSTSTYTLRRSKRQATPEPAPSRHRSGTSSKTEAATPEPTESATTVSPRRLRSSDVNTTTTNKVGKGNVTPESWETAPIADKMMSQMKQTTKMSWSDITEAWNENRPATNEKMTMRALSKRWGRIKNKIGVWPGFDEVLLENLRAFDSKLDEEGFLQISQDVSAELGWEIPGSICQGRYKVLQEDGKVNLKGKGRARK</sequence>
<feature type="compositionally biased region" description="Low complexity" evidence="1">
    <location>
        <begin position="451"/>
        <end position="463"/>
    </location>
</feature>
<feature type="region of interest" description="Disordered" evidence="1">
    <location>
        <begin position="1"/>
        <end position="201"/>
    </location>
</feature>
<feature type="compositionally biased region" description="Polar residues" evidence="1">
    <location>
        <begin position="168"/>
        <end position="192"/>
    </location>
</feature>
<proteinExistence type="predicted"/>
<feature type="compositionally biased region" description="Low complexity" evidence="1">
    <location>
        <begin position="533"/>
        <end position="547"/>
    </location>
</feature>
<name>A0A9W9MB66_9EURO</name>
<feature type="region of interest" description="Disordered" evidence="1">
    <location>
        <begin position="372"/>
        <end position="403"/>
    </location>
</feature>
<evidence type="ECO:0000313" key="2">
    <source>
        <dbReference type="EMBL" id="KAJ5193852.1"/>
    </source>
</evidence>
<feature type="compositionally biased region" description="Polar residues" evidence="1">
    <location>
        <begin position="7"/>
        <end position="18"/>
    </location>
</feature>
<feature type="compositionally biased region" description="Polar residues" evidence="1">
    <location>
        <begin position="113"/>
        <end position="126"/>
    </location>
</feature>
<evidence type="ECO:0000313" key="3">
    <source>
        <dbReference type="Proteomes" id="UP001150879"/>
    </source>
</evidence>
<dbReference type="OrthoDB" id="4359842at2759"/>